<protein>
    <submittedName>
        <fullName evidence="1">Uncharacterized protein</fullName>
    </submittedName>
</protein>
<keyword evidence="2" id="KW-1185">Reference proteome</keyword>
<evidence type="ECO:0000313" key="2">
    <source>
        <dbReference type="Proteomes" id="UP001149074"/>
    </source>
</evidence>
<dbReference type="GeneID" id="81351939"/>
<dbReference type="Proteomes" id="UP001149074">
    <property type="component" value="Unassembled WGS sequence"/>
</dbReference>
<evidence type="ECO:0000313" key="1">
    <source>
        <dbReference type="EMBL" id="KAJ5112411.1"/>
    </source>
</evidence>
<proteinExistence type="predicted"/>
<gene>
    <name evidence="1" type="ORF">N7532_000456</name>
</gene>
<dbReference type="OrthoDB" id="2999773at2759"/>
<dbReference type="EMBL" id="JAPQKI010000001">
    <property type="protein sequence ID" value="KAJ5112411.1"/>
    <property type="molecule type" value="Genomic_DNA"/>
</dbReference>
<reference evidence="1" key="2">
    <citation type="journal article" date="2023" name="IMA Fungus">
        <title>Comparative genomic study of the Penicillium genus elucidates a diverse pangenome and 15 lateral gene transfer events.</title>
        <authorList>
            <person name="Petersen C."/>
            <person name="Sorensen T."/>
            <person name="Nielsen M.R."/>
            <person name="Sondergaard T.E."/>
            <person name="Sorensen J.L."/>
            <person name="Fitzpatrick D.A."/>
            <person name="Frisvad J.C."/>
            <person name="Nielsen K.L."/>
        </authorList>
    </citation>
    <scope>NUCLEOTIDE SEQUENCE</scope>
    <source>
        <strain evidence="1">IBT 30761</strain>
    </source>
</reference>
<dbReference type="Pfam" id="PF20174">
    <property type="entry name" value="DUF6540"/>
    <property type="match status" value="1"/>
</dbReference>
<dbReference type="RefSeq" id="XP_056480184.1">
    <property type="nucleotide sequence ID" value="XM_056612960.1"/>
</dbReference>
<organism evidence="1 2">
    <name type="scientific">Penicillium argentinense</name>
    <dbReference type="NCBI Taxonomy" id="1131581"/>
    <lineage>
        <taxon>Eukaryota</taxon>
        <taxon>Fungi</taxon>
        <taxon>Dikarya</taxon>
        <taxon>Ascomycota</taxon>
        <taxon>Pezizomycotina</taxon>
        <taxon>Eurotiomycetes</taxon>
        <taxon>Eurotiomycetidae</taxon>
        <taxon>Eurotiales</taxon>
        <taxon>Aspergillaceae</taxon>
        <taxon>Penicillium</taxon>
    </lineage>
</organism>
<dbReference type="InterPro" id="IPR046670">
    <property type="entry name" value="DUF6540"/>
</dbReference>
<dbReference type="AlphaFoldDB" id="A0A9W9KNV8"/>
<accession>A0A9W9KNV8</accession>
<reference evidence="1" key="1">
    <citation type="submission" date="2022-11" db="EMBL/GenBank/DDBJ databases">
        <authorList>
            <person name="Petersen C."/>
        </authorList>
    </citation>
    <scope>NUCLEOTIDE SEQUENCE</scope>
    <source>
        <strain evidence="1">IBT 30761</strain>
    </source>
</reference>
<sequence length="161" mass="18635">MAPDPMLIAPEGPLESLKVELLIYNGWHFKDHWAYCIRATGDVMNGFRFEIERFYNLRNSPDHPTKTVPLQWVDGYYFDEKSMPNNGEYKIDNSTVCHFEASTYKANAPERTLNAVSNAVTPGKKLTQKDCQTWIFVSVNQFLEDSIFNLETITYLRNITQ</sequence>
<name>A0A9W9KNV8_9EURO</name>
<comment type="caution">
    <text evidence="1">The sequence shown here is derived from an EMBL/GenBank/DDBJ whole genome shotgun (WGS) entry which is preliminary data.</text>
</comment>